<organism evidence="2 3">
    <name type="scientific">Aspergillus brasiliensis</name>
    <dbReference type="NCBI Taxonomy" id="319629"/>
    <lineage>
        <taxon>Eukaryota</taxon>
        <taxon>Fungi</taxon>
        <taxon>Dikarya</taxon>
        <taxon>Ascomycota</taxon>
        <taxon>Pezizomycotina</taxon>
        <taxon>Eurotiomycetes</taxon>
        <taxon>Eurotiomycetidae</taxon>
        <taxon>Eurotiales</taxon>
        <taxon>Aspergillaceae</taxon>
        <taxon>Aspergillus</taxon>
        <taxon>Aspergillus subgen. Circumdati</taxon>
    </lineage>
</organism>
<dbReference type="Proteomes" id="UP001143548">
    <property type="component" value="Unassembled WGS sequence"/>
</dbReference>
<protein>
    <submittedName>
        <fullName evidence="2">Uncharacterized protein</fullName>
    </submittedName>
</protein>
<evidence type="ECO:0000313" key="2">
    <source>
        <dbReference type="EMBL" id="GKZ21191.1"/>
    </source>
</evidence>
<dbReference type="AlphaFoldDB" id="A0A9W5YS10"/>
<reference evidence="2" key="1">
    <citation type="submission" date="2022-07" db="EMBL/GenBank/DDBJ databases">
        <title>Taxonomy of Aspergillus series Nigri: significant species reduction supported by multi-species coalescent approaches.</title>
        <authorList>
            <person name="Bian C."/>
            <person name="Kusuya Y."/>
            <person name="Sklenar F."/>
            <person name="D'hooge E."/>
            <person name="Yaguchi T."/>
            <person name="Takahashi H."/>
            <person name="Hubka V."/>
        </authorList>
    </citation>
    <scope>NUCLEOTIDE SEQUENCE</scope>
    <source>
        <strain evidence="2">CBS 733.88</strain>
    </source>
</reference>
<evidence type="ECO:0000313" key="3">
    <source>
        <dbReference type="Proteomes" id="UP001143548"/>
    </source>
</evidence>
<proteinExistence type="predicted"/>
<feature type="region of interest" description="Disordered" evidence="1">
    <location>
        <begin position="1"/>
        <end position="21"/>
    </location>
</feature>
<accession>A0A9W5YS10</accession>
<name>A0A9W5YS10_9EURO</name>
<sequence length="154" mass="17339">MADGADPVRTAPQNPNPEELPMDRVHSLVMDQQNSAHVIETSEADLAEHLRTQSTEFSLVQLKANLMDFFHGLTIVIDQGRYASGILMFGIPNHATESVNILIFLVSHKSEISRQHEARIDPTASPEEIDKHMDVMSMFITFQKMQRQVGIEEV</sequence>
<dbReference type="EMBL" id="BROQ01000037">
    <property type="protein sequence ID" value="GKZ21191.1"/>
    <property type="molecule type" value="Genomic_DNA"/>
</dbReference>
<evidence type="ECO:0000256" key="1">
    <source>
        <dbReference type="SAM" id="MobiDB-lite"/>
    </source>
</evidence>
<gene>
    <name evidence="2" type="ORF">AbraCBS73388_006858</name>
</gene>
<comment type="caution">
    <text evidence="2">The sequence shown here is derived from an EMBL/GenBank/DDBJ whole genome shotgun (WGS) entry which is preliminary data.</text>
</comment>